<evidence type="ECO:0000256" key="2">
    <source>
        <dbReference type="SAM" id="MobiDB-lite"/>
    </source>
</evidence>
<protein>
    <submittedName>
        <fullName evidence="4">LysR family transcriptional regulator</fullName>
    </submittedName>
</protein>
<evidence type="ECO:0000256" key="1">
    <source>
        <dbReference type="ARBA" id="ARBA00023159"/>
    </source>
</evidence>
<feature type="region of interest" description="Disordered" evidence="2">
    <location>
        <begin position="244"/>
        <end position="264"/>
    </location>
</feature>
<comment type="caution">
    <text evidence="4">The sequence shown here is derived from an EMBL/GenBank/DDBJ whole genome shotgun (WGS) entry which is preliminary data.</text>
</comment>
<dbReference type="Gene3D" id="3.40.190.290">
    <property type="match status" value="1"/>
</dbReference>
<evidence type="ECO:0000313" key="4">
    <source>
        <dbReference type="EMBL" id="TMR02169.1"/>
    </source>
</evidence>
<dbReference type="Pfam" id="PF03466">
    <property type="entry name" value="LysR_substrate"/>
    <property type="match status" value="1"/>
</dbReference>
<feature type="domain" description="LysR substrate-binding" evidence="3">
    <location>
        <begin position="36"/>
        <end position="240"/>
    </location>
</feature>
<dbReference type="PANTHER" id="PTHR30293:SF0">
    <property type="entry name" value="NITROGEN ASSIMILATION REGULATORY PROTEIN NAC"/>
    <property type="match status" value="1"/>
</dbReference>
<proteinExistence type="predicted"/>
<organism evidence="4 5">
    <name type="scientific">Actinomadura soli</name>
    <dbReference type="NCBI Taxonomy" id="2508997"/>
    <lineage>
        <taxon>Bacteria</taxon>
        <taxon>Bacillati</taxon>
        <taxon>Actinomycetota</taxon>
        <taxon>Actinomycetes</taxon>
        <taxon>Streptosporangiales</taxon>
        <taxon>Thermomonosporaceae</taxon>
        <taxon>Actinomadura</taxon>
    </lineage>
</organism>
<dbReference type="AlphaFoldDB" id="A0A5C4JDH4"/>
<keyword evidence="1" id="KW-0010">Activator</keyword>
<evidence type="ECO:0000259" key="3">
    <source>
        <dbReference type="Pfam" id="PF03466"/>
    </source>
</evidence>
<dbReference type="Proteomes" id="UP000309174">
    <property type="component" value="Unassembled WGS sequence"/>
</dbReference>
<keyword evidence="5" id="KW-1185">Reference proteome</keyword>
<name>A0A5C4JDH4_9ACTN</name>
<dbReference type="GO" id="GO:0003700">
    <property type="term" value="F:DNA-binding transcription factor activity"/>
    <property type="evidence" value="ECO:0007669"/>
    <property type="project" value="TreeGrafter"/>
</dbReference>
<dbReference type="RefSeq" id="WP_138645395.1">
    <property type="nucleotide sequence ID" value="NZ_VCKW01000054.1"/>
</dbReference>
<dbReference type="GO" id="GO:2000142">
    <property type="term" value="P:regulation of DNA-templated transcription initiation"/>
    <property type="evidence" value="ECO:0007669"/>
    <property type="project" value="TreeGrafter"/>
</dbReference>
<dbReference type="PANTHER" id="PTHR30293">
    <property type="entry name" value="TRANSCRIPTIONAL REGULATORY PROTEIN NAC-RELATED"/>
    <property type="match status" value="1"/>
</dbReference>
<evidence type="ECO:0000313" key="5">
    <source>
        <dbReference type="Proteomes" id="UP000309174"/>
    </source>
</evidence>
<reference evidence="4 5" key="1">
    <citation type="submission" date="2019-05" db="EMBL/GenBank/DDBJ databases">
        <title>Draft genome sequence of Actinomadura sp. 14C53.</title>
        <authorList>
            <person name="Saricaoglu S."/>
            <person name="Isik K."/>
        </authorList>
    </citation>
    <scope>NUCLEOTIDE SEQUENCE [LARGE SCALE GENOMIC DNA]</scope>
    <source>
        <strain evidence="4 5">14C53</strain>
    </source>
</reference>
<dbReference type="EMBL" id="VCKW01000054">
    <property type="protein sequence ID" value="TMR02169.1"/>
    <property type="molecule type" value="Genomic_DNA"/>
</dbReference>
<dbReference type="OrthoDB" id="3181812at2"/>
<gene>
    <name evidence="4" type="ORF">ETD83_13195</name>
</gene>
<sequence length="264" mass="28415">MRPTQAGVVVIEHARRALGELDRARAEVRPSPGIVTGIVTVGLLESTADLLPGPLVAALARDQPGIDLRLLTAYSGHLQQWLDRGDLDLTLLYDMDSTPSLNAQPLVRERLWAVAPPSACLRADRPVPFARVAEHPLIMTASGHGLRALIDAAAARARVDETQMDVVVQTNSMQVQKRLVLAGHGWTILPGVGIATDVANGTLSAAPLCDPEVWRSVVLCTPRAGRTPPGVEVVARELTHQVHSAVRQDRWPSAQSSMRARPPK</sequence>
<accession>A0A5C4JDH4</accession>
<dbReference type="SUPFAM" id="SSF53850">
    <property type="entry name" value="Periplasmic binding protein-like II"/>
    <property type="match status" value="1"/>
</dbReference>
<dbReference type="InterPro" id="IPR005119">
    <property type="entry name" value="LysR_subst-bd"/>
</dbReference>